<keyword evidence="10" id="KW-1185">Reference proteome</keyword>
<dbReference type="GO" id="GO:0051205">
    <property type="term" value="P:protein insertion into membrane"/>
    <property type="evidence" value="ECO:0007669"/>
    <property type="project" value="UniProtKB-UniRule"/>
</dbReference>
<dbReference type="HAMAP" id="MF_00922">
    <property type="entry name" value="OM_assembly_BamD"/>
    <property type="match status" value="1"/>
</dbReference>
<dbReference type="PANTHER" id="PTHR37423:SF1">
    <property type="entry name" value="OUTER MEMBRANE PROTEIN ASSEMBLY FACTOR BAMD"/>
    <property type="match status" value="1"/>
</dbReference>
<dbReference type="InterPro" id="IPR011990">
    <property type="entry name" value="TPR-like_helical_dom_sf"/>
</dbReference>
<dbReference type="NCBIfam" id="TIGR03302">
    <property type="entry name" value="OM_YfiO"/>
    <property type="match status" value="1"/>
</dbReference>
<evidence type="ECO:0000313" key="10">
    <source>
        <dbReference type="Proteomes" id="UP000243719"/>
    </source>
</evidence>
<evidence type="ECO:0000313" key="9">
    <source>
        <dbReference type="EMBL" id="SDV51400.1"/>
    </source>
</evidence>
<dbReference type="EMBL" id="FNLO01000017">
    <property type="protein sequence ID" value="SDV51400.1"/>
    <property type="molecule type" value="Genomic_DNA"/>
</dbReference>
<organism evidence="9 10">
    <name type="scientific">Chitinasiproducens palmae</name>
    <dbReference type="NCBI Taxonomy" id="1770053"/>
    <lineage>
        <taxon>Bacteria</taxon>
        <taxon>Pseudomonadati</taxon>
        <taxon>Pseudomonadota</taxon>
        <taxon>Betaproteobacteria</taxon>
        <taxon>Burkholderiales</taxon>
        <taxon>Burkholderiaceae</taxon>
        <taxon>Chitinasiproducens</taxon>
    </lineage>
</organism>
<dbReference type="Pfam" id="PF13525">
    <property type="entry name" value="YfiO"/>
    <property type="match status" value="1"/>
</dbReference>
<dbReference type="Proteomes" id="UP000243719">
    <property type="component" value="Unassembled WGS sequence"/>
</dbReference>
<dbReference type="InterPro" id="IPR019734">
    <property type="entry name" value="TPR_rpt"/>
</dbReference>
<name>A0A1H2PXM1_9BURK</name>
<dbReference type="InterPro" id="IPR017689">
    <property type="entry name" value="BamD"/>
</dbReference>
<dbReference type="SUPFAM" id="SSF48452">
    <property type="entry name" value="TPR-like"/>
    <property type="match status" value="1"/>
</dbReference>
<evidence type="ECO:0000256" key="5">
    <source>
        <dbReference type="ARBA" id="ARBA00023288"/>
    </source>
</evidence>
<dbReference type="PANTHER" id="PTHR37423">
    <property type="entry name" value="SOLUBLE LYTIC MUREIN TRANSGLYCOSYLASE-RELATED"/>
    <property type="match status" value="1"/>
</dbReference>
<keyword evidence="4 6" id="KW-0998">Cell outer membrane</keyword>
<dbReference type="AlphaFoldDB" id="A0A1H2PXM1"/>
<gene>
    <name evidence="6" type="primary">bamD</name>
    <name evidence="9" type="ORF">SAMN05216551_1178</name>
</gene>
<evidence type="ECO:0000256" key="4">
    <source>
        <dbReference type="ARBA" id="ARBA00023237"/>
    </source>
</evidence>
<evidence type="ECO:0000256" key="3">
    <source>
        <dbReference type="ARBA" id="ARBA00023139"/>
    </source>
</evidence>
<comment type="subunit">
    <text evidence="6">Part of the Bam complex.</text>
</comment>
<dbReference type="GO" id="GO:0043165">
    <property type="term" value="P:Gram-negative-bacterium-type cell outer membrane assembly"/>
    <property type="evidence" value="ECO:0007669"/>
    <property type="project" value="UniProtKB-UniRule"/>
</dbReference>
<evidence type="ECO:0000256" key="2">
    <source>
        <dbReference type="ARBA" id="ARBA00023136"/>
    </source>
</evidence>
<dbReference type="Gene3D" id="1.25.40.10">
    <property type="entry name" value="Tetratricopeptide repeat domain"/>
    <property type="match status" value="1"/>
</dbReference>
<evidence type="ECO:0000256" key="6">
    <source>
        <dbReference type="HAMAP-Rule" id="MF_00922"/>
    </source>
</evidence>
<dbReference type="PROSITE" id="PS51257">
    <property type="entry name" value="PROKAR_LIPOPROTEIN"/>
    <property type="match status" value="1"/>
</dbReference>
<dbReference type="RefSeq" id="WP_091913020.1">
    <property type="nucleotide sequence ID" value="NZ_FNLO01000017.1"/>
</dbReference>
<dbReference type="OrthoDB" id="9779191at2"/>
<evidence type="ECO:0000259" key="8">
    <source>
        <dbReference type="Pfam" id="PF13525"/>
    </source>
</evidence>
<feature type="domain" description="Outer membrane lipoprotein BamD-like" evidence="8">
    <location>
        <begin position="36"/>
        <end position="239"/>
    </location>
</feature>
<keyword evidence="5 6" id="KW-0449">Lipoprotein</keyword>
<sequence>MRAQQFFKMVTTVTAAAAIAGCGGLPEKTDETAALSTNDLYAQARDAYESGDWSKCYRYFDVLQGRDPFGPYAQQAQLNVAYCYYRDNDTDNANQAVDRFIKLHPDHPNVDYAYYLKGLINFNDDLGLFGRFSGQDLSDRDPKSMRDSYEAFKTIVDNFPKSRYAPDAAQRMRYIVNALATHEVHAAQYYYKRGAYVAAVNRAQQALTLYQGAPATEEALHVMVQAYQALGETQLAGDTQRVLAATFPDSPYVTGKPRDGAKRPWWRLW</sequence>
<dbReference type="CDD" id="cd15830">
    <property type="entry name" value="BamD"/>
    <property type="match status" value="1"/>
</dbReference>
<comment type="similarity">
    <text evidence="6">Belongs to the BamD family.</text>
</comment>
<comment type="function">
    <text evidence="6">Part of the outer membrane protein assembly complex, which is involved in assembly and insertion of beta-barrel proteins into the outer membrane.</text>
</comment>
<keyword evidence="7" id="KW-0802">TPR repeat</keyword>
<protein>
    <recommendedName>
        <fullName evidence="6">Outer membrane protein assembly factor BamD</fullName>
    </recommendedName>
</protein>
<keyword evidence="1 6" id="KW-0732">Signal</keyword>
<dbReference type="PROSITE" id="PS50005">
    <property type="entry name" value="TPR"/>
    <property type="match status" value="1"/>
</dbReference>
<dbReference type="STRING" id="1770053.SAMN05216551_1178"/>
<evidence type="ECO:0000256" key="7">
    <source>
        <dbReference type="PROSITE-ProRule" id="PRU00339"/>
    </source>
</evidence>
<feature type="repeat" description="TPR" evidence="7">
    <location>
        <begin position="74"/>
        <end position="107"/>
    </location>
</feature>
<proteinExistence type="inferred from homology"/>
<dbReference type="InterPro" id="IPR039565">
    <property type="entry name" value="BamD-like"/>
</dbReference>
<accession>A0A1H2PXM1</accession>
<dbReference type="GO" id="GO:1990063">
    <property type="term" value="C:Bam protein complex"/>
    <property type="evidence" value="ECO:0007669"/>
    <property type="project" value="TreeGrafter"/>
</dbReference>
<evidence type="ECO:0000256" key="1">
    <source>
        <dbReference type="ARBA" id="ARBA00022729"/>
    </source>
</evidence>
<reference evidence="10" key="1">
    <citation type="submission" date="2016-09" db="EMBL/GenBank/DDBJ databases">
        <authorList>
            <person name="Varghese N."/>
            <person name="Submissions S."/>
        </authorList>
    </citation>
    <scope>NUCLEOTIDE SEQUENCE [LARGE SCALE GENOMIC DNA]</scope>
    <source>
        <strain evidence="10">JS23</strain>
    </source>
</reference>
<keyword evidence="2 6" id="KW-0472">Membrane</keyword>
<comment type="subcellular location">
    <subcellularLocation>
        <location evidence="6">Cell outer membrane</location>
        <topology evidence="6">Lipid-anchor</topology>
    </subcellularLocation>
</comment>
<keyword evidence="3 6" id="KW-0564">Palmitate</keyword>